<evidence type="ECO:0000256" key="1">
    <source>
        <dbReference type="SAM" id="MobiDB-lite"/>
    </source>
</evidence>
<evidence type="ECO:0000313" key="3">
    <source>
        <dbReference type="EMBL" id="MBA0084922.1"/>
    </source>
</evidence>
<name>A0A7V8NP33_9BACT</name>
<sequence>MTSLSDTFRATRLRRGLEVGEIAEKTKISRYYLEAMENGQFDCLPAGAYRRSFVRQYARVLELNEEEIVARFLQQYDEPEVPLPQPWPEHRHWHGNIIWILAPLAAFAGVYHFWQNEIHATPPVSATRRPPARHSGEAARVQPAPAEKVASEPASAPNPGAMVTVAFSTTEPVWVLVTCDGLQAFSGTLATSERKQFEASTRMTALVGNAGGLGLSLNGKPIGPMGAHGEVKLLEFTAQGAHAIARPRQSPPPNDDTLDP</sequence>
<dbReference type="InterPro" id="IPR001387">
    <property type="entry name" value="Cro/C1-type_HTH"/>
</dbReference>
<accession>A0A7V8NP33</accession>
<dbReference type="InterPro" id="IPR050400">
    <property type="entry name" value="Bact_Cytoskel_RodZ"/>
</dbReference>
<dbReference type="InterPro" id="IPR010982">
    <property type="entry name" value="Lambda_DNA-bd_dom_sf"/>
</dbReference>
<comment type="caution">
    <text evidence="3">The sequence shown here is derived from an EMBL/GenBank/DDBJ whole genome shotgun (WGS) entry which is preliminary data.</text>
</comment>
<dbReference type="SUPFAM" id="SSF47413">
    <property type="entry name" value="lambda repressor-like DNA-binding domains"/>
    <property type="match status" value="1"/>
</dbReference>
<organism evidence="3 4">
    <name type="scientific">Candidatus Acidiferrum panamense</name>
    <dbReference type="NCBI Taxonomy" id="2741543"/>
    <lineage>
        <taxon>Bacteria</taxon>
        <taxon>Pseudomonadati</taxon>
        <taxon>Acidobacteriota</taxon>
        <taxon>Terriglobia</taxon>
        <taxon>Candidatus Acidiferrales</taxon>
        <taxon>Candidatus Acidiferrum</taxon>
    </lineage>
</organism>
<reference evidence="3" key="1">
    <citation type="submission" date="2020-06" db="EMBL/GenBank/DDBJ databases">
        <title>Legume-microbial interactions unlock mineral nutrients during tropical forest succession.</title>
        <authorList>
            <person name="Epihov D.Z."/>
        </authorList>
    </citation>
    <scope>NUCLEOTIDE SEQUENCE [LARGE SCALE GENOMIC DNA]</scope>
    <source>
        <strain evidence="3">Pan2503</strain>
    </source>
</reference>
<evidence type="ECO:0000259" key="2">
    <source>
        <dbReference type="Pfam" id="PF13464"/>
    </source>
</evidence>
<keyword evidence="4" id="KW-1185">Reference proteome</keyword>
<dbReference type="CDD" id="cd00093">
    <property type="entry name" value="HTH_XRE"/>
    <property type="match status" value="1"/>
</dbReference>
<dbReference type="EMBL" id="JACDQQ010000770">
    <property type="protein sequence ID" value="MBA0084922.1"/>
    <property type="molecule type" value="Genomic_DNA"/>
</dbReference>
<dbReference type="GO" id="GO:0003677">
    <property type="term" value="F:DNA binding"/>
    <property type="evidence" value="ECO:0007669"/>
    <property type="project" value="InterPro"/>
</dbReference>
<dbReference type="Gene3D" id="1.10.260.40">
    <property type="entry name" value="lambda repressor-like DNA-binding domains"/>
    <property type="match status" value="1"/>
</dbReference>
<feature type="region of interest" description="Disordered" evidence="1">
    <location>
        <begin position="122"/>
        <end position="158"/>
    </location>
</feature>
<proteinExistence type="predicted"/>
<dbReference type="Pfam" id="PF13413">
    <property type="entry name" value="HTH_25"/>
    <property type="match status" value="1"/>
</dbReference>
<dbReference type="InterPro" id="IPR025194">
    <property type="entry name" value="RodZ-like_C"/>
</dbReference>
<dbReference type="Pfam" id="PF13464">
    <property type="entry name" value="RodZ_C"/>
    <property type="match status" value="1"/>
</dbReference>
<protein>
    <submittedName>
        <fullName evidence="3">Helix-turn-helix domain-containing protein</fullName>
    </submittedName>
</protein>
<dbReference type="PANTHER" id="PTHR34475:SF1">
    <property type="entry name" value="CYTOSKELETON PROTEIN RODZ"/>
    <property type="match status" value="1"/>
</dbReference>
<gene>
    <name evidence="3" type="ORF">HRJ53_08000</name>
</gene>
<evidence type="ECO:0000313" key="4">
    <source>
        <dbReference type="Proteomes" id="UP000567293"/>
    </source>
</evidence>
<dbReference type="Proteomes" id="UP000567293">
    <property type="component" value="Unassembled WGS sequence"/>
</dbReference>
<feature type="domain" description="Cytoskeleton protein RodZ-like C-terminal" evidence="2">
    <location>
        <begin position="167"/>
        <end position="232"/>
    </location>
</feature>
<dbReference type="PANTHER" id="PTHR34475">
    <property type="match status" value="1"/>
</dbReference>
<dbReference type="AlphaFoldDB" id="A0A7V8NP33"/>